<organism evidence="3 4">
    <name type="scientific">Extremus antarcticus</name>
    <dbReference type="NCBI Taxonomy" id="702011"/>
    <lineage>
        <taxon>Eukaryota</taxon>
        <taxon>Fungi</taxon>
        <taxon>Dikarya</taxon>
        <taxon>Ascomycota</taxon>
        <taxon>Pezizomycotina</taxon>
        <taxon>Dothideomycetes</taxon>
        <taxon>Dothideomycetidae</taxon>
        <taxon>Mycosphaerellales</taxon>
        <taxon>Extremaceae</taxon>
        <taxon>Extremus</taxon>
    </lineage>
</organism>
<feature type="region of interest" description="Disordered" evidence="1">
    <location>
        <begin position="39"/>
        <end position="125"/>
    </location>
</feature>
<dbReference type="PROSITE" id="PS51112">
    <property type="entry name" value="AMMECR1"/>
    <property type="match status" value="1"/>
</dbReference>
<dbReference type="SUPFAM" id="SSF143447">
    <property type="entry name" value="AMMECR1-like"/>
    <property type="match status" value="1"/>
</dbReference>
<feature type="compositionally biased region" description="Acidic residues" evidence="1">
    <location>
        <begin position="47"/>
        <end position="68"/>
    </location>
</feature>
<dbReference type="InterPro" id="IPR023473">
    <property type="entry name" value="AMMECR1"/>
</dbReference>
<feature type="domain" description="AMMECR1" evidence="2">
    <location>
        <begin position="96"/>
        <end position="298"/>
    </location>
</feature>
<gene>
    <name evidence="3" type="ORF">LTR09_003089</name>
</gene>
<dbReference type="AlphaFoldDB" id="A0AAJ0GEA1"/>
<evidence type="ECO:0000313" key="4">
    <source>
        <dbReference type="Proteomes" id="UP001271007"/>
    </source>
</evidence>
<proteinExistence type="predicted"/>
<evidence type="ECO:0000259" key="2">
    <source>
        <dbReference type="PROSITE" id="PS51112"/>
    </source>
</evidence>
<dbReference type="Proteomes" id="UP001271007">
    <property type="component" value="Unassembled WGS sequence"/>
</dbReference>
<feature type="compositionally biased region" description="Low complexity" evidence="1">
    <location>
        <begin position="84"/>
        <end position="125"/>
    </location>
</feature>
<dbReference type="PANTHER" id="PTHR13016">
    <property type="entry name" value="AMMECR1 HOMOLOG"/>
    <property type="match status" value="1"/>
</dbReference>
<dbReference type="Gene3D" id="3.30.700.20">
    <property type="entry name" value="Hypothetical protein ph0010, domain 1"/>
    <property type="match status" value="1"/>
</dbReference>
<accession>A0AAJ0GEA1</accession>
<dbReference type="Gene3D" id="3.30.1490.150">
    <property type="entry name" value="Hypothetical protein ph0010, domain 2"/>
    <property type="match status" value="1"/>
</dbReference>
<dbReference type="NCBIfam" id="TIGR00296">
    <property type="entry name" value="TIGR00296 family protein"/>
    <property type="match status" value="1"/>
</dbReference>
<dbReference type="Pfam" id="PF01871">
    <property type="entry name" value="AMMECR1"/>
    <property type="match status" value="1"/>
</dbReference>
<reference evidence="3" key="1">
    <citation type="submission" date="2023-04" db="EMBL/GenBank/DDBJ databases">
        <title>Black Yeasts Isolated from many extreme environments.</title>
        <authorList>
            <person name="Coleine C."/>
            <person name="Stajich J.E."/>
            <person name="Selbmann L."/>
        </authorList>
    </citation>
    <scope>NUCLEOTIDE SEQUENCE</scope>
    <source>
        <strain evidence="3">CCFEE 5312</strain>
    </source>
</reference>
<dbReference type="InterPro" id="IPR002733">
    <property type="entry name" value="AMMECR1_domain"/>
</dbReference>
<evidence type="ECO:0000256" key="1">
    <source>
        <dbReference type="SAM" id="MobiDB-lite"/>
    </source>
</evidence>
<dbReference type="EMBL" id="JAWDJX010000007">
    <property type="protein sequence ID" value="KAK3055855.1"/>
    <property type="molecule type" value="Genomic_DNA"/>
</dbReference>
<keyword evidence="4" id="KW-1185">Reference proteome</keyword>
<sequence>MATQAHCAFCFEVLSASFERRKPRNLSQVEELWEQYQASIDPKEVVEDGVDDDEDEDDAEMTDADIEEPPTSARPAAISRLLNRDPSAVSSSSSLQSSRSTTSSRRNDSSGTDTPASSTTSLRSRLSSRADRLEEYPLFVTWNTISRSGYKSLRGCIGTFEAQGLESGLRSYALTSAFEDVRFNPIPASLLSQLSNHVTLLTNFSQPTKDPLDWTLGTHGIRISFSYHTRRFGATYLPDVAKEQGWTKDETLVSLMRKAGWNGSSRDWQKVWREGKGELVRYEGKAIALTYDEWKAWRDWVEESGVKTKS</sequence>
<dbReference type="InterPro" id="IPR036071">
    <property type="entry name" value="AMMECR1_dom_sf"/>
</dbReference>
<protein>
    <recommendedName>
        <fullName evidence="2">AMMECR1 domain-containing protein</fullName>
    </recommendedName>
</protein>
<comment type="caution">
    <text evidence="3">The sequence shown here is derived from an EMBL/GenBank/DDBJ whole genome shotgun (WGS) entry which is preliminary data.</text>
</comment>
<dbReference type="InterPro" id="IPR027485">
    <property type="entry name" value="AMMECR1_N"/>
</dbReference>
<evidence type="ECO:0000313" key="3">
    <source>
        <dbReference type="EMBL" id="KAK3055855.1"/>
    </source>
</evidence>
<name>A0AAJ0GEA1_9PEZI</name>
<dbReference type="PANTHER" id="PTHR13016:SF0">
    <property type="entry name" value="AMME SYNDROME CANDIDATE GENE 1 PROTEIN"/>
    <property type="match status" value="1"/>
</dbReference>